<dbReference type="GO" id="GO:0002250">
    <property type="term" value="P:adaptive immune response"/>
    <property type="evidence" value="ECO:0007669"/>
    <property type="project" value="UniProtKB-KW"/>
</dbReference>
<feature type="domain" description="Ig-like" evidence="4">
    <location>
        <begin position="1"/>
        <end position="82"/>
    </location>
</feature>
<evidence type="ECO:0000256" key="1">
    <source>
        <dbReference type="ARBA" id="ARBA00022859"/>
    </source>
</evidence>
<dbReference type="Proteomes" id="UP000770717">
    <property type="component" value="Unassembled WGS sequence"/>
</dbReference>
<accession>A0A8J6E9K0</accession>
<dbReference type="Gene3D" id="2.60.40.10">
    <property type="entry name" value="Immunoglobulins"/>
    <property type="match status" value="1"/>
</dbReference>
<feature type="non-terminal residue" evidence="5">
    <location>
        <position position="1"/>
    </location>
</feature>
<dbReference type="GO" id="GO:0005576">
    <property type="term" value="C:extracellular region"/>
    <property type="evidence" value="ECO:0007669"/>
    <property type="project" value="UniProtKB-ARBA"/>
</dbReference>
<dbReference type="PANTHER" id="PTHR23266">
    <property type="entry name" value="IMMUNOGLOBULIN HEAVY CHAIN"/>
    <property type="match status" value="1"/>
</dbReference>
<evidence type="ECO:0000256" key="3">
    <source>
        <dbReference type="ARBA" id="ARBA00043265"/>
    </source>
</evidence>
<evidence type="ECO:0000313" key="6">
    <source>
        <dbReference type="Proteomes" id="UP000770717"/>
    </source>
</evidence>
<keyword evidence="6" id="KW-1185">Reference proteome</keyword>
<dbReference type="InterPro" id="IPR007110">
    <property type="entry name" value="Ig-like_dom"/>
</dbReference>
<sequence>SGFTFSNHYMSWTRENSDGRLQWLSAITYDGSSTYYHDSVKGRFTFSRDNSNNMAHLQMTDVKPEDTARYYCVRDTLIQDNV</sequence>
<keyword evidence="2" id="KW-1064">Adaptive immunity</keyword>
<dbReference type="SMART" id="SM00406">
    <property type="entry name" value="IGv"/>
    <property type="match status" value="1"/>
</dbReference>
<gene>
    <name evidence="5" type="ORF">GDO78_022375</name>
</gene>
<dbReference type="InterPro" id="IPR050199">
    <property type="entry name" value="IgHV"/>
</dbReference>
<comment type="caution">
    <text evidence="5">The sequence shown here is derived from an EMBL/GenBank/DDBJ whole genome shotgun (WGS) entry which is preliminary data.</text>
</comment>
<proteinExistence type="predicted"/>
<evidence type="ECO:0000259" key="4">
    <source>
        <dbReference type="PROSITE" id="PS50835"/>
    </source>
</evidence>
<organism evidence="5 6">
    <name type="scientific">Eleutherodactylus coqui</name>
    <name type="common">Puerto Rican coqui</name>
    <dbReference type="NCBI Taxonomy" id="57060"/>
    <lineage>
        <taxon>Eukaryota</taxon>
        <taxon>Metazoa</taxon>
        <taxon>Chordata</taxon>
        <taxon>Craniata</taxon>
        <taxon>Vertebrata</taxon>
        <taxon>Euteleostomi</taxon>
        <taxon>Amphibia</taxon>
        <taxon>Batrachia</taxon>
        <taxon>Anura</taxon>
        <taxon>Neobatrachia</taxon>
        <taxon>Hyloidea</taxon>
        <taxon>Eleutherodactylidae</taxon>
        <taxon>Eleutherodactylinae</taxon>
        <taxon>Eleutherodactylus</taxon>
        <taxon>Eleutherodactylus</taxon>
    </lineage>
</organism>
<evidence type="ECO:0000256" key="2">
    <source>
        <dbReference type="ARBA" id="ARBA00023130"/>
    </source>
</evidence>
<dbReference type="EMBL" id="WNTK01007977">
    <property type="protein sequence ID" value="KAG9463118.1"/>
    <property type="molecule type" value="Genomic_DNA"/>
</dbReference>
<dbReference type="AlphaFoldDB" id="A0A8J6E9K0"/>
<dbReference type="InterPro" id="IPR013106">
    <property type="entry name" value="Ig_V-set"/>
</dbReference>
<dbReference type="InterPro" id="IPR013783">
    <property type="entry name" value="Ig-like_fold"/>
</dbReference>
<reference evidence="5" key="1">
    <citation type="thesis" date="2020" institute="ProQuest LLC" country="789 East Eisenhower Parkway, Ann Arbor, MI, USA">
        <title>Comparative Genomics and Chromosome Evolution.</title>
        <authorList>
            <person name="Mudd A.B."/>
        </authorList>
    </citation>
    <scope>NUCLEOTIDE SEQUENCE</scope>
    <source>
        <strain evidence="5">HN-11 Male</strain>
        <tissue evidence="5">Kidney and liver</tissue>
    </source>
</reference>
<dbReference type="SUPFAM" id="SSF48726">
    <property type="entry name" value="Immunoglobulin"/>
    <property type="match status" value="1"/>
</dbReference>
<dbReference type="Pfam" id="PF07686">
    <property type="entry name" value="V-set"/>
    <property type="match status" value="1"/>
</dbReference>
<dbReference type="GO" id="GO:0019814">
    <property type="term" value="C:immunoglobulin complex"/>
    <property type="evidence" value="ECO:0007669"/>
    <property type="project" value="UniProtKB-KW"/>
</dbReference>
<protein>
    <recommendedName>
        <fullName evidence="4">Ig-like domain-containing protein</fullName>
    </recommendedName>
</protein>
<dbReference type="InterPro" id="IPR036179">
    <property type="entry name" value="Ig-like_dom_sf"/>
</dbReference>
<keyword evidence="3" id="KW-1280">Immunoglobulin</keyword>
<dbReference type="OrthoDB" id="8865476at2759"/>
<evidence type="ECO:0000313" key="5">
    <source>
        <dbReference type="EMBL" id="KAG9463118.1"/>
    </source>
</evidence>
<name>A0A8J6E9K0_ELECQ</name>
<dbReference type="PROSITE" id="PS50835">
    <property type="entry name" value="IG_LIKE"/>
    <property type="match status" value="1"/>
</dbReference>
<keyword evidence="1" id="KW-0391">Immunity</keyword>